<dbReference type="NCBIfam" id="NF008805">
    <property type="entry name" value="PRK11824.1"/>
    <property type="match status" value="1"/>
</dbReference>
<dbReference type="FunFam" id="3.30.1370.10:FF:000001">
    <property type="entry name" value="Polyribonucleotide nucleotidyltransferase"/>
    <property type="match status" value="1"/>
</dbReference>
<dbReference type="GO" id="GO:0003723">
    <property type="term" value="F:RNA binding"/>
    <property type="evidence" value="ECO:0007669"/>
    <property type="project" value="UniProtKB-UniRule"/>
</dbReference>
<evidence type="ECO:0000259" key="8">
    <source>
        <dbReference type="PROSITE" id="PS50126"/>
    </source>
</evidence>
<evidence type="ECO:0000256" key="3">
    <source>
        <dbReference type="ARBA" id="ARBA00022679"/>
    </source>
</evidence>
<reference evidence="9 10" key="1">
    <citation type="submission" date="2019-04" db="EMBL/GenBank/DDBJ databases">
        <authorList>
            <person name="Van Vliet M D."/>
        </authorList>
    </citation>
    <scope>NUCLEOTIDE SEQUENCE [LARGE SCALE GENOMIC DNA]</scope>
    <source>
        <strain evidence="9 10">F21</strain>
    </source>
</reference>
<dbReference type="Gene3D" id="3.30.230.70">
    <property type="entry name" value="GHMP Kinase, N-terminal domain"/>
    <property type="match status" value="2"/>
</dbReference>
<dbReference type="InterPro" id="IPR004087">
    <property type="entry name" value="KH_dom"/>
</dbReference>
<protein>
    <recommendedName>
        <fullName evidence="7">Polyribonucleotide nucleotidyltransferase</fullName>
        <ecNumber evidence="7">2.7.7.8</ecNumber>
    </recommendedName>
    <alternativeName>
        <fullName evidence="7">Polynucleotide phosphorylase</fullName>
        <shortName evidence="7">PNPase</shortName>
    </alternativeName>
</protein>
<accession>A0A6C2USR1</accession>
<dbReference type="SUPFAM" id="SSF50249">
    <property type="entry name" value="Nucleic acid-binding proteins"/>
    <property type="match status" value="1"/>
</dbReference>
<evidence type="ECO:0000256" key="1">
    <source>
        <dbReference type="ARBA" id="ARBA00007404"/>
    </source>
</evidence>
<dbReference type="EC" id="2.7.7.8" evidence="7"/>
<keyword evidence="5 7" id="KW-0460">Magnesium</keyword>
<dbReference type="InterPro" id="IPR020568">
    <property type="entry name" value="Ribosomal_Su5_D2-typ_SF"/>
</dbReference>
<keyword evidence="4 7" id="KW-0548">Nucleotidyltransferase</keyword>
<dbReference type="Pfam" id="PF00575">
    <property type="entry name" value="S1"/>
    <property type="match status" value="1"/>
</dbReference>
<dbReference type="Gene3D" id="3.30.1370.10">
    <property type="entry name" value="K Homology domain, type 1"/>
    <property type="match status" value="1"/>
</dbReference>
<dbReference type="InterPro" id="IPR027408">
    <property type="entry name" value="PNPase/RNase_PH_dom_sf"/>
</dbReference>
<comment type="catalytic activity">
    <reaction evidence="7">
        <text>RNA(n+1) + phosphate = RNA(n) + a ribonucleoside 5'-diphosphate</text>
        <dbReference type="Rhea" id="RHEA:22096"/>
        <dbReference type="Rhea" id="RHEA-COMP:14527"/>
        <dbReference type="Rhea" id="RHEA-COMP:17342"/>
        <dbReference type="ChEBI" id="CHEBI:43474"/>
        <dbReference type="ChEBI" id="CHEBI:57930"/>
        <dbReference type="ChEBI" id="CHEBI:140395"/>
        <dbReference type="EC" id="2.7.7.8"/>
    </reaction>
</comment>
<dbReference type="PANTHER" id="PTHR11252:SF0">
    <property type="entry name" value="POLYRIBONUCLEOTIDE NUCLEOTIDYLTRANSFERASE 1, MITOCHONDRIAL"/>
    <property type="match status" value="1"/>
</dbReference>
<comment type="function">
    <text evidence="7">Involved in mRNA degradation. Catalyzes the phosphorolysis of single-stranded polyribonucleotides processively in the 3'- to 5'-direction.</text>
</comment>
<dbReference type="SUPFAM" id="SSF54211">
    <property type="entry name" value="Ribosomal protein S5 domain 2-like"/>
    <property type="match status" value="2"/>
</dbReference>
<dbReference type="PROSITE" id="PS50084">
    <property type="entry name" value="KH_TYPE_1"/>
    <property type="match status" value="1"/>
</dbReference>
<comment type="subcellular location">
    <subcellularLocation>
        <location evidence="7">Cytoplasm</location>
    </subcellularLocation>
</comment>
<evidence type="ECO:0000256" key="4">
    <source>
        <dbReference type="ARBA" id="ARBA00022695"/>
    </source>
</evidence>
<keyword evidence="6 7" id="KW-0694">RNA-binding</keyword>
<dbReference type="GO" id="GO:0000287">
    <property type="term" value="F:magnesium ion binding"/>
    <property type="evidence" value="ECO:0007669"/>
    <property type="project" value="UniProtKB-UniRule"/>
</dbReference>
<dbReference type="GO" id="GO:0000175">
    <property type="term" value="F:3'-5'-RNA exonuclease activity"/>
    <property type="evidence" value="ECO:0007669"/>
    <property type="project" value="TreeGrafter"/>
</dbReference>
<dbReference type="InterPro" id="IPR015847">
    <property type="entry name" value="ExoRNase_PH_dom2"/>
</dbReference>
<dbReference type="Proteomes" id="UP000346198">
    <property type="component" value="Unassembled WGS sequence"/>
</dbReference>
<keyword evidence="3 7" id="KW-0808">Transferase</keyword>
<dbReference type="SUPFAM" id="SSF55666">
    <property type="entry name" value="Ribonuclease PH domain 2-like"/>
    <property type="match status" value="2"/>
</dbReference>
<dbReference type="PANTHER" id="PTHR11252">
    <property type="entry name" value="POLYRIBONUCLEOTIDE NUCLEOTIDYLTRANSFERASE"/>
    <property type="match status" value="1"/>
</dbReference>
<gene>
    <name evidence="7 9" type="primary">pnp</name>
    <name evidence="9" type="ORF">SCARR_05479</name>
</gene>
<dbReference type="HAMAP" id="MF_01595">
    <property type="entry name" value="PNPase"/>
    <property type="match status" value="1"/>
</dbReference>
<dbReference type="PROSITE" id="PS50126">
    <property type="entry name" value="S1"/>
    <property type="match status" value="1"/>
</dbReference>
<keyword evidence="10" id="KW-1185">Reference proteome</keyword>
<dbReference type="InterPro" id="IPR036456">
    <property type="entry name" value="PNPase_PH_RNA-bd_sf"/>
</dbReference>
<dbReference type="SMART" id="SM00316">
    <property type="entry name" value="S1"/>
    <property type="match status" value="1"/>
</dbReference>
<dbReference type="Pfam" id="PF00013">
    <property type="entry name" value="KH_1"/>
    <property type="match status" value="1"/>
</dbReference>
<dbReference type="GO" id="GO:0006402">
    <property type="term" value="P:mRNA catabolic process"/>
    <property type="evidence" value="ECO:0007669"/>
    <property type="project" value="UniProtKB-UniRule"/>
</dbReference>
<dbReference type="SUPFAM" id="SSF46915">
    <property type="entry name" value="Polynucleotide phosphorylase/guanosine pentaphosphate synthase (PNPase/GPSI), domain 3"/>
    <property type="match status" value="1"/>
</dbReference>
<evidence type="ECO:0000313" key="9">
    <source>
        <dbReference type="EMBL" id="VGO23372.1"/>
    </source>
</evidence>
<dbReference type="FunFam" id="3.30.230.70:FF:000001">
    <property type="entry name" value="Polyribonucleotide nucleotidyltransferase"/>
    <property type="match status" value="1"/>
</dbReference>
<dbReference type="AlphaFoldDB" id="A0A6C2USR1"/>
<dbReference type="InterPro" id="IPR003029">
    <property type="entry name" value="S1_domain"/>
</dbReference>
<keyword evidence="7" id="KW-0479">Metal-binding</keyword>
<evidence type="ECO:0000256" key="5">
    <source>
        <dbReference type="ARBA" id="ARBA00022842"/>
    </source>
</evidence>
<keyword evidence="2 7" id="KW-0963">Cytoplasm</keyword>
<feature type="domain" description="S1 motif" evidence="8">
    <location>
        <begin position="625"/>
        <end position="693"/>
    </location>
</feature>
<dbReference type="InterPro" id="IPR015848">
    <property type="entry name" value="PNPase_PH_RNA-bd_bac/org-type"/>
</dbReference>
<dbReference type="GO" id="GO:0006396">
    <property type="term" value="P:RNA processing"/>
    <property type="evidence" value="ECO:0007669"/>
    <property type="project" value="InterPro"/>
</dbReference>
<evidence type="ECO:0000256" key="6">
    <source>
        <dbReference type="ARBA" id="ARBA00022884"/>
    </source>
</evidence>
<dbReference type="SUPFAM" id="SSF54791">
    <property type="entry name" value="Eukaryotic type KH-domain (KH-domain type I)"/>
    <property type="match status" value="1"/>
</dbReference>
<name>A0A6C2USR1_9BACT</name>
<dbReference type="SMART" id="SM00322">
    <property type="entry name" value="KH"/>
    <property type="match status" value="1"/>
</dbReference>
<proteinExistence type="inferred from homology"/>
<organism evidence="9 10">
    <name type="scientific">Pontiella sulfatireligans</name>
    <dbReference type="NCBI Taxonomy" id="2750658"/>
    <lineage>
        <taxon>Bacteria</taxon>
        <taxon>Pseudomonadati</taxon>
        <taxon>Kiritimatiellota</taxon>
        <taxon>Kiritimatiellia</taxon>
        <taxon>Kiritimatiellales</taxon>
        <taxon>Pontiellaceae</taxon>
        <taxon>Pontiella</taxon>
    </lineage>
</organism>
<dbReference type="Pfam" id="PF01138">
    <property type="entry name" value="RNase_PH"/>
    <property type="match status" value="2"/>
</dbReference>
<dbReference type="NCBIfam" id="TIGR03591">
    <property type="entry name" value="polynuc_phos"/>
    <property type="match status" value="1"/>
</dbReference>
<comment type="similarity">
    <text evidence="1 7">Belongs to the polyribonucleotide nucleotidyltransferase family.</text>
</comment>
<feature type="binding site" evidence="7">
    <location>
        <position position="495"/>
    </location>
    <ligand>
        <name>Mg(2+)</name>
        <dbReference type="ChEBI" id="CHEBI:18420"/>
    </ligand>
</feature>
<dbReference type="Gene3D" id="2.40.50.140">
    <property type="entry name" value="Nucleic acid-binding proteins"/>
    <property type="match status" value="1"/>
</dbReference>
<dbReference type="CDD" id="cd11363">
    <property type="entry name" value="RNase_PH_PNPase_1"/>
    <property type="match status" value="1"/>
</dbReference>
<dbReference type="InterPro" id="IPR001247">
    <property type="entry name" value="ExoRNase_PH_dom1"/>
</dbReference>
<dbReference type="CDD" id="cd11364">
    <property type="entry name" value="RNase_PH_PNPase_2"/>
    <property type="match status" value="1"/>
</dbReference>
<dbReference type="Pfam" id="PF03725">
    <property type="entry name" value="RNase_PH_C"/>
    <property type="match status" value="1"/>
</dbReference>
<dbReference type="GO" id="GO:0004654">
    <property type="term" value="F:polyribonucleotide nucleotidyltransferase activity"/>
    <property type="evidence" value="ECO:0007669"/>
    <property type="project" value="UniProtKB-UniRule"/>
</dbReference>
<dbReference type="EMBL" id="CAAHFH010000003">
    <property type="protein sequence ID" value="VGO23372.1"/>
    <property type="molecule type" value="Genomic_DNA"/>
</dbReference>
<dbReference type="InterPro" id="IPR036345">
    <property type="entry name" value="ExoRNase_PH_dom2_sf"/>
</dbReference>
<dbReference type="InterPro" id="IPR036612">
    <property type="entry name" value="KH_dom_type_1_sf"/>
</dbReference>
<dbReference type="InterPro" id="IPR012340">
    <property type="entry name" value="NA-bd_OB-fold"/>
</dbReference>
<dbReference type="InterPro" id="IPR004088">
    <property type="entry name" value="KH_dom_type_1"/>
</dbReference>
<dbReference type="PIRSF" id="PIRSF005499">
    <property type="entry name" value="PNPase"/>
    <property type="match status" value="1"/>
</dbReference>
<dbReference type="GO" id="GO:0005829">
    <property type="term" value="C:cytosol"/>
    <property type="evidence" value="ECO:0007669"/>
    <property type="project" value="TreeGrafter"/>
</dbReference>
<dbReference type="CDD" id="cd04472">
    <property type="entry name" value="S1_PNPase"/>
    <property type="match status" value="1"/>
</dbReference>
<evidence type="ECO:0000256" key="2">
    <source>
        <dbReference type="ARBA" id="ARBA00022490"/>
    </source>
</evidence>
<dbReference type="FunFam" id="2.40.50.140:FF:000189">
    <property type="entry name" value="Polyribonucleotide nucleotidyltransferase, putative"/>
    <property type="match status" value="1"/>
</dbReference>
<feature type="binding site" evidence="7">
    <location>
        <position position="489"/>
    </location>
    <ligand>
        <name>Mg(2+)</name>
        <dbReference type="ChEBI" id="CHEBI:18420"/>
    </ligand>
</feature>
<dbReference type="Pfam" id="PF03726">
    <property type="entry name" value="PNPase"/>
    <property type="match status" value="1"/>
</dbReference>
<dbReference type="InterPro" id="IPR012162">
    <property type="entry name" value="PNPase"/>
</dbReference>
<evidence type="ECO:0000313" key="10">
    <source>
        <dbReference type="Proteomes" id="UP000346198"/>
    </source>
</evidence>
<evidence type="ECO:0000256" key="7">
    <source>
        <dbReference type="HAMAP-Rule" id="MF_01595"/>
    </source>
</evidence>
<dbReference type="CDD" id="cd02393">
    <property type="entry name" value="KH-I_PNPase"/>
    <property type="match status" value="1"/>
</dbReference>
<sequence length="704" mass="76477">MLIMKGTTKVEFEVGGKSMVLETGLLAKQAQGSVTCAIGENIVFSAVTAAKEPREGCDFFPLQVEYREKFYAAGRFPGGYIKREARPSEKEILTMRVTDRPIRTLFPDNFHREVQINNMLLSCDGTFDTDVLSVNAASAALTLTDLPFDGPIGAVRIVRNEGKWIVNPNHDELAASDIDLTYCGARDKVMMIEGSAHEVPEAEFIEGMKVAHAEVVKIIDGQLELRKALGMPEKVYALEAKDTTLVDKARELVGEKFKELMKIGGKLERQNAVTALKEELKSQMQELFAEMTEDEFFHAFHELEIETVRKNVTEGGTRIGGRGMLELRDLDIQVGVLPRTHGSAIFGRGETQTICMITLGTTKESQRFDAVTGGVNEKNFILHYNFPPYSVGEVGRLGMTGRREIGHGNLAERSLVPVMPDDFPYTVRVVSEVMGSNGSSSMASACGGCLALMDAGVPLKAPVAGISVGLFTDEKGASIQVIDILGVEDHCGDMDFKVVGTRKGITGFQVDLKVHGLNWDQVAEAFEIARKGRCDILDQMEAVLPEARTELAATAPRITTIKIDPEKIGALIGPGGKHIRAITESSGAQIDIQEDGTVNIFAVDADAMDSAISQVNALTAEIEIGRIYDGKVIAVKDFGAFVECMPGKEGLVHISEMANERIDSVDAICKPGDAMRVKCIDIDNQGRVRLSRKAAMNDDAAAAE</sequence>
<comment type="cofactor">
    <cofactor evidence="7">
        <name>Mg(2+)</name>
        <dbReference type="ChEBI" id="CHEBI:18420"/>
    </cofactor>
</comment>